<evidence type="ECO:0000313" key="1">
    <source>
        <dbReference type="EMBL" id="KAK7506119.1"/>
    </source>
</evidence>
<reference evidence="1 2" key="1">
    <citation type="journal article" date="2023" name="Sci. Data">
        <title>Genome assembly of the Korean intertidal mud-creeper Batillaria attramentaria.</title>
        <authorList>
            <person name="Patra A.K."/>
            <person name="Ho P.T."/>
            <person name="Jun S."/>
            <person name="Lee S.J."/>
            <person name="Kim Y."/>
            <person name="Won Y.J."/>
        </authorList>
    </citation>
    <scope>NUCLEOTIDE SEQUENCE [LARGE SCALE GENOMIC DNA]</scope>
    <source>
        <strain evidence="1">Wonlab-2016</strain>
    </source>
</reference>
<keyword evidence="2" id="KW-1185">Reference proteome</keyword>
<sequence length="87" mass="9583">MTSHSLTDKPLRTLVSLDCPRLDIFERAGKHRSVRLEFDEECCEHGGTGGDAAEDSSLVTSQLIVHSEVSSEVCSRHAVIARWLSSE</sequence>
<proteinExistence type="predicted"/>
<organism evidence="1 2">
    <name type="scientific">Batillaria attramentaria</name>
    <dbReference type="NCBI Taxonomy" id="370345"/>
    <lineage>
        <taxon>Eukaryota</taxon>
        <taxon>Metazoa</taxon>
        <taxon>Spiralia</taxon>
        <taxon>Lophotrochozoa</taxon>
        <taxon>Mollusca</taxon>
        <taxon>Gastropoda</taxon>
        <taxon>Caenogastropoda</taxon>
        <taxon>Sorbeoconcha</taxon>
        <taxon>Cerithioidea</taxon>
        <taxon>Batillariidae</taxon>
        <taxon>Batillaria</taxon>
    </lineage>
</organism>
<dbReference type="AlphaFoldDB" id="A0ABD0M2J1"/>
<name>A0ABD0M2J1_9CAEN</name>
<dbReference type="EMBL" id="JACVVK020000008">
    <property type="protein sequence ID" value="KAK7506119.1"/>
    <property type="molecule type" value="Genomic_DNA"/>
</dbReference>
<gene>
    <name evidence="1" type="ORF">BaRGS_00002841</name>
</gene>
<evidence type="ECO:0000313" key="2">
    <source>
        <dbReference type="Proteomes" id="UP001519460"/>
    </source>
</evidence>
<accession>A0ABD0M2J1</accession>
<comment type="caution">
    <text evidence="1">The sequence shown here is derived from an EMBL/GenBank/DDBJ whole genome shotgun (WGS) entry which is preliminary data.</text>
</comment>
<dbReference type="Proteomes" id="UP001519460">
    <property type="component" value="Unassembled WGS sequence"/>
</dbReference>
<protein>
    <submittedName>
        <fullName evidence="1">Uncharacterized protein</fullName>
    </submittedName>
</protein>